<feature type="transmembrane region" description="Helical" evidence="2">
    <location>
        <begin position="139"/>
        <end position="162"/>
    </location>
</feature>
<keyword evidence="2" id="KW-0472">Membrane</keyword>
<proteinExistence type="predicted"/>
<feature type="transmembrane region" description="Helical" evidence="2">
    <location>
        <begin position="12"/>
        <end position="33"/>
    </location>
</feature>
<dbReference type="EMBL" id="ML996567">
    <property type="protein sequence ID" value="KAF2761345.1"/>
    <property type="molecule type" value="Genomic_DNA"/>
</dbReference>
<sequence length="387" mass="42635">MRGAAVKHKRYTHIGLLVPILLISLAFLIPLGSDPDLCYDSITPNRLQDDMSCAWTASLLGAGALGATFWVFLKMLNLLILFTKQSKSVDDSPILRVTGILLGILVPGTLLTVTLTVTGASYRIGQTCLPNHEHSIATLWSWLLAFSGGSLACFCATTVVIVRRLRKFKNMNRRHMRERRPVLVVLAAFWTRLCALSGWNRGDTSAGRFPHPHPHPLPPPSRHHDTKSFIEDTSTHTPLTSPQHQQLHALPAYGGGDGTSPTKHISPMLLKHYLTMQWRNMLTSIAVVTQAIFFTVVFWSQDRKLGKSVSLGDDSAERQATARWSKCLVENVGSRERCLADAAHLTVPRGVILGAFILASVGFVACPCFFYTSFVANCVLLAGWLID</sequence>
<dbReference type="AlphaFoldDB" id="A0A6A6WGY1"/>
<accession>A0A6A6WGY1</accession>
<protein>
    <recommendedName>
        <fullName evidence="5">G-protein coupled receptors family 2 profile 2 domain-containing protein</fullName>
    </recommendedName>
</protein>
<evidence type="ECO:0008006" key="5">
    <source>
        <dbReference type="Google" id="ProtNLM"/>
    </source>
</evidence>
<evidence type="ECO:0000313" key="3">
    <source>
        <dbReference type="EMBL" id="KAF2761345.1"/>
    </source>
</evidence>
<evidence type="ECO:0000256" key="2">
    <source>
        <dbReference type="SAM" id="Phobius"/>
    </source>
</evidence>
<keyword evidence="2" id="KW-0812">Transmembrane</keyword>
<feature type="compositionally biased region" description="Basic and acidic residues" evidence="1">
    <location>
        <begin position="222"/>
        <end position="234"/>
    </location>
</feature>
<feature type="transmembrane region" description="Helical" evidence="2">
    <location>
        <begin position="94"/>
        <end position="119"/>
    </location>
</feature>
<dbReference type="PANTHER" id="PTHR42058:SF1">
    <property type="entry name" value="G-PROTEIN COUPLED RECEPTORS FAMILY 2 PROFILE 2 DOMAIN-CONTAINING PROTEIN"/>
    <property type="match status" value="1"/>
</dbReference>
<dbReference type="PANTHER" id="PTHR42058">
    <property type="entry name" value="G_PROTEIN_RECEP_F2_4 DOMAIN-CONTAINING PROTEIN"/>
    <property type="match status" value="1"/>
</dbReference>
<gene>
    <name evidence="3" type="ORF">EJ05DRAFT_260326</name>
</gene>
<keyword evidence="2" id="KW-1133">Transmembrane helix</keyword>
<dbReference type="Gene3D" id="1.20.1070.10">
    <property type="entry name" value="Rhodopsin 7-helix transmembrane proteins"/>
    <property type="match status" value="1"/>
</dbReference>
<feature type="region of interest" description="Disordered" evidence="1">
    <location>
        <begin position="207"/>
        <end position="255"/>
    </location>
</feature>
<evidence type="ECO:0000256" key="1">
    <source>
        <dbReference type="SAM" id="MobiDB-lite"/>
    </source>
</evidence>
<name>A0A6A6WGY1_9PEZI</name>
<dbReference type="RefSeq" id="XP_033603796.1">
    <property type="nucleotide sequence ID" value="XM_033740256.1"/>
</dbReference>
<feature type="compositionally biased region" description="Polar residues" evidence="1">
    <location>
        <begin position="235"/>
        <end position="246"/>
    </location>
</feature>
<feature type="transmembrane region" description="Helical" evidence="2">
    <location>
        <begin position="53"/>
        <end position="73"/>
    </location>
</feature>
<dbReference type="InterPro" id="IPR053247">
    <property type="entry name" value="GPCR_GPR1/git3-like"/>
</dbReference>
<feature type="transmembrane region" description="Helical" evidence="2">
    <location>
        <begin position="278"/>
        <end position="299"/>
    </location>
</feature>
<feature type="transmembrane region" description="Helical" evidence="2">
    <location>
        <begin position="182"/>
        <end position="199"/>
    </location>
</feature>
<keyword evidence="4" id="KW-1185">Reference proteome</keyword>
<dbReference type="Proteomes" id="UP000799437">
    <property type="component" value="Unassembled WGS sequence"/>
</dbReference>
<organism evidence="3 4">
    <name type="scientific">Pseudovirgaria hyperparasitica</name>
    <dbReference type="NCBI Taxonomy" id="470096"/>
    <lineage>
        <taxon>Eukaryota</taxon>
        <taxon>Fungi</taxon>
        <taxon>Dikarya</taxon>
        <taxon>Ascomycota</taxon>
        <taxon>Pezizomycotina</taxon>
        <taxon>Dothideomycetes</taxon>
        <taxon>Dothideomycetes incertae sedis</taxon>
        <taxon>Acrospermales</taxon>
        <taxon>Acrospermaceae</taxon>
        <taxon>Pseudovirgaria</taxon>
    </lineage>
</organism>
<feature type="transmembrane region" description="Helical" evidence="2">
    <location>
        <begin position="353"/>
        <end position="386"/>
    </location>
</feature>
<evidence type="ECO:0000313" key="4">
    <source>
        <dbReference type="Proteomes" id="UP000799437"/>
    </source>
</evidence>
<reference evidence="3" key="1">
    <citation type="journal article" date="2020" name="Stud. Mycol.">
        <title>101 Dothideomycetes genomes: a test case for predicting lifestyles and emergence of pathogens.</title>
        <authorList>
            <person name="Haridas S."/>
            <person name="Albert R."/>
            <person name="Binder M."/>
            <person name="Bloem J."/>
            <person name="Labutti K."/>
            <person name="Salamov A."/>
            <person name="Andreopoulos B."/>
            <person name="Baker S."/>
            <person name="Barry K."/>
            <person name="Bills G."/>
            <person name="Bluhm B."/>
            <person name="Cannon C."/>
            <person name="Castanera R."/>
            <person name="Culley D."/>
            <person name="Daum C."/>
            <person name="Ezra D."/>
            <person name="Gonzalez J."/>
            <person name="Henrissat B."/>
            <person name="Kuo A."/>
            <person name="Liang C."/>
            <person name="Lipzen A."/>
            <person name="Lutzoni F."/>
            <person name="Magnuson J."/>
            <person name="Mondo S."/>
            <person name="Nolan M."/>
            <person name="Ohm R."/>
            <person name="Pangilinan J."/>
            <person name="Park H.-J."/>
            <person name="Ramirez L."/>
            <person name="Alfaro M."/>
            <person name="Sun H."/>
            <person name="Tritt A."/>
            <person name="Yoshinaga Y."/>
            <person name="Zwiers L.-H."/>
            <person name="Turgeon B."/>
            <person name="Goodwin S."/>
            <person name="Spatafora J."/>
            <person name="Crous P."/>
            <person name="Grigoriev I."/>
        </authorList>
    </citation>
    <scope>NUCLEOTIDE SEQUENCE</scope>
    <source>
        <strain evidence="3">CBS 121739</strain>
    </source>
</reference>
<dbReference type="GeneID" id="54481310"/>
<dbReference type="OrthoDB" id="408743at2759"/>